<name>A0A2S4VKS8_9BASI</name>
<dbReference type="Proteomes" id="UP000239156">
    <property type="component" value="Unassembled WGS sequence"/>
</dbReference>
<sequence length="439" mass="45843">MISPLTNISTRYFNSPFPTAPGCKGVPQAQFNDCCRNGSPVYGPGCVAPPPNNQRPLGGCVSVQAEYYQQCVAQNAPACKGIPQAQFNDCCANGSPVYGPGCAAPQPNNQRPLGGCVSVQAEYYQQCVAQNAPGCKGIPQAQFNDCCPNGSPVYGPGCVAPQPRPLGGCVSVQAEYYEQCVAQNAPGCKGVPQAQFNDCCRNGSPVYGPGCAAPQPNNQRPLGGCVSVQAEYYQQCVAQNAPGCKGIPQAQFNDCCPNGSPVYGPGCVAPPPNNQRPLGGCVSVQAEYYQQCVAQNGELINLVSKMAPDISTFSSRQPRNAKMSRKSNSMTAAATVLVSSLLQKSPFPSVYGPGCLAPPPNNQVPLGGCSSVQEKYYLQCIAQSEPGCSGVTLADYGKCCKWQGGKSLLISPAQLTLKLTEPFSGHAGARQNVCQSLGP</sequence>
<dbReference type="VEuPathDB" id="FungiDB:PSTT_06342"/>
<organism evidence="1 2">
    <name type="scientific">Puccinia striiformis</name>
    <dbReference type="NCBI Taxonomy" id="27350"/>
    <lineage>
        <taxon>Eukaryota</taxon>
        <taxon>Fungi</taxon>
        <taxon>Dikarya</taxon>
        <taxon>Basidiomycota</taxon>
        <taxon>Pucciniomycotina</taxon>
        <taxon>Pucciniomycetes</taxon>
        <taxon>Pucciniales</taxon>
        <taxon>Pucciniaceae</taxon>
        <taxon>Puccinia</taxon>
    </lineage>
</organism>
<dbReference type="VEuPathDB" id="FungiDB:PSHT_05349"/>
<gene>
    <name evidence="1" type="ORF">PSTT_06342</name>
</gene>
<proteinExistence type="predicted"/>
<dbReference type="AlphaFoldDB" id="A0A2S4VKS8"/>
<evidence type="ECO:0000313" key="2">
    <source>
        <dbReference type="Proteomes" id="UP000239156"/>
    </source>
</evidence>
<comment type="caution">
    <text evidence="1">The sequence shown here is derived from an EMBL/GenBank/DDBJ whole genome shotgun (WGS) entry which is preliminary data.</text>
</comment>
<protein>
    <submittedName>
        <fullName evidence="1">Uncharacterized protein</fullName>
    </submittedName>
</protein>
<reference evidence="1" key="1">
    <citation type="submission" date="2017-12" db="EMBL/GenBank/DDBJ databases">
        <title>Gene loss provides genomic basis for host adaptation in cereal stripe rust fungi.</title>
        <authorList>
            <person name="Xia C."/>
        </authorList>
    </citation>
    <scope>NUCLEOTIDE SEQUENCE [LARGE SCALE GENOMIC DNA]</scope>
    <source>
        <strain evidence="1">93-210</strain>
    </source>
</reference>
<evidence type="ECO:0000313" key="1">
    <source>
        <dbReference type="EMBL" id="POW10123.1"/>
    </source>
</evidence>
<accession>A0A2S4VKS8</accession>
<dbReference type="EMBL" id="PKSL01000049">
    <property type="protein sequence ID" value="POW10123.1"/>
    <property type="molecule type" value="Genomic_DNA"/>
</dbReference>
<keyword evidence="2" id="KW-1185">Reference proteome</keyword>